<dbReference type="PANTHER" id="PTHR35201:SF4">
    <property type="entry name" value="BETA-PINACENE SYNTHASE-RELATED"/>
    <property type="match status" value="1"/>
</dbReference>
<dbReference type="GO" id="GO:0010333">
    <property type="term" value="F:terpene synthase activity"/>
    <property type="evidence" value="ECO:0007669"/>
    <property type="project" value="InterPro"/>
</dbReference>
<evidence type="ECO:0000256" key="5">
    <source>
        <dbReference type="ARBA" id="ARBA00023239"/>
    </source>
</evidence>
<evidence type="ECO:0000256" key="2">
    <source>
        <dbReference type="ARBA" id="ARBA00006333"/>
    </source>
</evidence>
<evidence type="ECO:0000256" key="6">
    <source>
        <dbReference type="RuleBase" id="RU366034"/>
    </source>
</evidence>
<sequence>MTATQDTPTLWTGFQVQADAQASAQAKAKAPAQAPAQPQVQNQPQPQSKLQNQNQAQAQDKTPTTQTQTQSQAQDPAGYVIPDLFRSYTFPHRYHPHGAAIADASLVWLASHAHHVSGTSRGHAGSGSAGSAGRGSGGGERLLSPSTHSHLYTTNYGLLAAHAFPTCPLSRLRVIADYMNVFYHMDVITDGAMTRGKDERRDVDGVAGCVMNALWFPEGYRPMHVDGKVVSEEESVLGKLTRDFWTRCIHDAGHGVQARFKEHMAEFFDAYNQLQEESDDDDNTETFTDLEELVELRRDTSGCKMLFDLVEYAVGVELPEVVVDDAVIMAMKENANDLMTWSSDIFSYSIDHARGDKHNLVAALLDQMNPYGFTLQDAINHVGDMCRETAQAFKDNKKKVPWFGVPNLDRAVSEYVEGLQYLVSAFLHWSFRSERYFGVHGEEVKRTRWVRMLPKVPIRRKDGKRVCESRACESVVKGPCAQWKPAINIDRVLK</sequence>
<feature type="region of interest" description="Disordered" evidence="7">
    <location>
        <begin position="1"/>
        <end position="78"/>
    </location>
</feature>
<dbReference type="EC" id="4.2.3.-" evidence="6"/>
<dbReference type="GO" id="GO:0046872">
    <property type="term" value="F:metal ion binding"/>
    <property type="evidence" value="ECO:0007669"/>
    <property type="project" value="UniProtKB-KW"/>
</dbReference>
<comment type="cofactor">
    <cofactor evidence="1 6">
        <name>Mg(2+)</name>
        <dbReference type="ChEBI" id="CHEBI:18420"/>
    </cofactor>
</comment>
<evidence type="ECO:0000256" key="1">
    <source>
        <dbReference type="ARBA" id="ARBA00001946"/>
    </source>
</evidence>
<dbReference type="GO" id="GO:0008299">
    <property type="term" value="P:isoprenoid biosynthetic process"/>
    <property type="evidence" value="ECO:0007669"/>
    <property type="project" value="UniProtKB-ARBA"/>
</dbReference>
<dbReference type="SUPFAM" id="SSF48576">
    <property type="entry name" value="Terpenoid synthases"/>
    <property type="match status" value="1"/>
</dbReference>
<keyword evidence="3 6" id="KW-0479">Metal-binding</keyword>
<protein>
    <recommendedName>
        <fullName evidence="6">Terpene synthase</fullName>
        <ecNumber evidence="6">4.2.3.-</ecNumber>
    </recommendedName>
</protein>
<dbReference type="PANTHER" id="PTHR35201">
    <property type="entry name" value="TERPENE SYNTHASE"/>
    <property type="match status" value="1"/>
</dbReference>
<evidence type="ECO:0000256" key="4">
    <source>
        <dbReference type="ARBA" id="ARBA00022842"/>
    </source>
</evidence>
<feature type="compositionally biased region" description="Low complexity" evidence="7">
    <location>
        <begin position="15"/>
        <end position="77"/>
    </location>
</feature>
<keyword evidence="9" id="KW-1185">Reference proteome</keyword>
<organism evidence="8 9">
    <name type="scientific">Rickenella mellea</name>
    <dbReference type="NCBI Taxonomy" id="50990"/>
    <lineage>
        <taxon>Eukaryota</taxon>
        <taxon>Fungi</taxon>
        <taxon>Dikarya</taxon>
        <taxon>Basidiomycota</taxon>
        <taxon>Agaricomycotina</taxon>
        <taxon>Agaricomycetes</taxon>
        <taxon>Hymenochaetales</taxon>
        <taxon>Rickenellaceae</taxon>
        <taxon>Rickenella</taxon>
    </lineage>
</organism>
<gene>
    <name evidence="8" type="ORF">BD410DRAFT_840527</name>
</gene>
<comment type="similarity">
    <text evidence="2 6">Belongs to the terpene synthase family.</text>
</comment>
<evidence type="ECO:0000313" key="8">
    <source>
        <dbReference type="EMBL" id="TDL21589.1"/>
    </source>
</evidence>
<dbReference type="Proteomes" id="UP000294933">
    <property type="component" value="Unassembled WGS sequence"/>
</dbReference>
<feature type="compositionally biased region" description="Polar residues" evidence="7">
    <location>
        <begin position="1"/>
        <end position="14"/>
    </location>
</feature>
<dbReference type="VEuPathDB" id="FungiDB:BD410DRAFT_840527"/>
<reference evidence="8 9" key="1">
    <citation type="submission" date="2018-06" db="EMBL/GenBank/DDBJ databases">
        <title>A transcriptomic atlas of mushroom development highlights an independent origin of complex multicellularity.</title>
        <authorList>
            <consortium name="DOE Joint Genome Institute"/>
            <person name="Krizsan K."/>
            <person name="Almasi E."/>
            <person name="Merenyi Z."/>
            <person name="Sahu N."/>
            <person name="Viragh M."/>
            <person name="Koszo T."/>
            <person name="Mondo S."/>
            <person name="Kiss B."/>
            <person name="Balint B."/>
            <person name="Kues U."/>
            <person name="Barry K."/>
            <person name="Hegedus J.C."/>
            <person name="Henrissat B."/>
            <person name="Johnson J."/>
            <person name="Lipzen A."/>
            <person name="Ohm R."/>
            <person name="Nagy I."/>
            <person name="Pangilinan J."/>
            <person name="Yan J."/>
            <person name="Xiong Y."/>
            <person name="Grigoriev I.V."/>
            <person name="Hibbett D.S."/>
            <person name="Nagy L.G."/>
        </authorList>
    </citation>
    <scope>NUCLEOTIDE SEQUENCE [LARGE SCALE GENOMIC DNA]</scope>
    <source>
        <strain evidence="8 9">SZMC22713</strain>
    </source>
</reference>
<dbReference type="Gene3D" id="1.10.600.10">
    <property type="entry name" value="Farnesyl Diphosphate Synthase"/>
    <property type="match status" value="1"/>
</dbReference>
<accession>A0A4Y7Q3V6</accession>
<dbReference type="InterPro" id="IPR034686">
    <property type="entry name" value="Terpene_cyclase-like_2"/>
</dbReference>
<name>A0A4Y7Q3V6_9AGAM</name>
<keyword evidence="5 6" id="KW-0456">Lyase</keyword>
<feature type="region of interest" description="Disordered" evidence="7">
    <location>
        <begin position="117"/>
        <end position="146"/>
    </location>
</feature>
<dbReference type="AlphaFoldDB" id="A0A4Y7Q3V6"/>
<proteinExistence type="inferred from homology"/>
<dbReference type="InterPro" id="IPR008949">
    <property type="entry name" value="Isoprenoid_synthase_dom_sf"/>
</dbReference>
<evidence type="ECO:0000256" key="7">
    <source>
        <dbReference type="SAM" id="MobiDB-lite"/>
    </source>
</evidence>
<dbReference type="STRING" id="50990.A0A4Y7Q3V6"/>
<feature type="compositionally biased region" description="Gly residues" evidence="7">
    <location>
        <begin position="124"/>
        <end position="140"/>
    </location>
</feature>
<dbReference type="EMBL" id="ML170180">
    <property type="protein sequence ID" value="TDL21589.1"/>
    <property type="molecule type" value="Genomic_DNA"/>
</dbReference>
<evidence type="ECO:0000313" key="9">
    <source>
        <dbReference type="Proteomes" id="UP000294933"/>
    </source>
</evidence>
<dbReference type="Pfam" id="PF19086">
    <property type="entry name" value="Terpene_syn_C_2"/>
    <property type="match status" value="1"/>
</dbReference>
<keyword evidence="4 6" id="KW-0460">Magnesium</keyword>
<dbReference type="OrthoDB" id="2861623at2759"/>
<evidence type="ECO:0000256" key="3">
    <source>
        <dbReference type="ARBA" id="ARBA00022723"/>
    </source>
</evidence>